<dbReference type="AlphaFoldDB" id="A0AAN9PVN1"/>
<dbReference type="EMBL" id="JAYKXN010000002">
    <property type="protein sequence ID" value="KAK7311942.1"/>
    <property type="molecule type" value="Genomic_DNA"/>
</dbReference>
<comment type="caution">
    <text evidence="1">The sequence shown here is derived from an EMBL/GenBank/DDBJ whole genome shotgun (WGS) entry which is preliminary data.</text>
</comment>
<name>A0AAN9PVN1_CLITE</name>
<protein>
    <submittedName>
        <fullName evidence="1">Uncharacterized protein</fullName>
    </submittedName>
</protein>
<evidence type="ECO:0000313" key="2">
    <source>
        <dbReference type="Proteomes" id="UP001359559"/>
    </source>
</evidence>
<keyword evidence="2" id="KW-1185">Reference proteome</keyword>
<reference evidence="1 2" key="1">
    <citation type="submission" date="2024-01" db="EMBL/GenBank/DDBJ databases">
        <title>The genomes of 5 underutilized Papilionoideae crops provide insights into root nodulation and disease resistance.</title>
        <authorList>
            <person name="Yuan L."/>
        </authorList>
    </citation>
    <scope>NUCLEOTIDE SEQUENCE [LARGE SCALE GENOMIC DNA]</scope>
    <source>
        <strain evidence="1">LY-2023</strain>
        <tissue evidence="1">Leaf</tissue>
    </source>
</reference>
<accession>A0AAN9PVN1</accession>
<evidence type="ECO:0000313" key="1">
    <source>
        <dbReference type="EMBL" id="KAK7311942.1"/>
    </source>
</evidence>
<proteinExistence type="predicted"/>
<organism evidence="1 2">
    <name type="scientific">Clitoria ternatea</name>
    <name type="common">Butterfly pea</name>
    <dbReference type="NCBI Taxonomy" id="43366"/>
    <lineage>
        <taxon>Eukaryota</taxon>
        <taxon>Viridiplantae</taxon>
        <taxon>Streptophyta</taxon>
        <taxon>Embryophyta</taxon>
        <taxon>Tracheophyta</taxon>
        <taxon>Spermatophyta</taxon>
        <taxon>Magnoliopsida</taxon>
        <taxon>eudicotyledons</taxon>
        <taxon>Gunneridae</taxon>
        <taxon>Pentapetalae</taxon>
        <taxon>rosids</taxon>
        <taxon>fabids</taxon>
        <taxon>Fabales</taxon>
        <taxon>Fabaceae</taxon>
        <taxon>Papilionoideae</taxon>
        <taxon>50 kb inversion clade</taxon>
        <taxon>NPAAA clade</taxon>
        <taxon>indigoferoid/millettioid clade</taxon>
        <taxon>Phaseoleae</taxon>
        <taxon>Clitoria</taxon>
    </lineage>
</organism>
<dbReference type="Proteomes" id="UP001359559">
    <property type="component" value="Unassembled WGS sequence"/>
</dbReference>
<gene>
    <name evidence="1" type="ORF">RJT34_10427</name>
</gene>
<sequence>MSHCTSYILFEDASRKNVRTIKAILRNTGAPTSHVRYGTKYGHHAMDGEDYKLPQLNNIEIHFLQHPVLYLEERNKRCC</sequence>